<feature type="compositionally biased region" description="Polar residues" evidence="16">
    <location>
        <begin position="733"/>
        <end position="743"/>
    </location>
</feature>
<dbReference type="InterPro" id="IPR001460">
    <property type="entry name" value="PCN-bd_Tpept"/>
</dbReference>
<evidence type="ECO:0000256" key="9">
    <source>
        <dbReference type="ARBA" id="ARBA00022984"/>
    </source>
</evidence>
<dbReference type="NCBIfam" id="TIGR02074">
    <property type="entry name" value="PBP_1a_fam"/>
    <property type="match status" value="1"/>
</dbReference>
<dbReference type="InterPro" id="IPR036116">
    <property type="entry name" value="FN3_sf"/>
</dbReference>
<keyword evidence="10 17" id="KW-1133">Transmembrane helix</keyword>
<evidence type="ECO:0000256" key="1">
    <source>
        <dbReference type="ARBA" id="ARBA00022475"/>
    </source>
</evidence>
<dbReference type="InterPro" id="IPR003961">
    <property type="entry name" value="FN3_dom"/>
</dbReference>
<dbReference type="SUPFAM" id="SSF53955">
    <property type="entry name" value="Lysozyme-like"/>
    <property type="match status" value="1"/>
</dbReference>
<keyword evidence="6 17" id="KW-0812">Transmembrane</keyword>
<feature type="compositionally biased region" description="Gly residues" evidence="16">
    <location>
        <begin position="764"/>
        <end position="842"/>
    </location>
</feature>
<dbReference type="CDD" id="cd00063">
    <property type="entry name" value="FN3"/>
    <property type="match status" value="1"/>
</dbReference>
<evidence type="ECO:0000313" key="20">
    <source>
        <dbReference type="Proteomes" id="UP001057134"/>
    </source>
</evidence>
<dbReference type="SUPFAM" id="SSF49265">
    <property type="entry name" value="Fibronectin type III"/>
    <property type="match status" value="1"/>
</dbReference>
<dbReference type="EMBL" id="CP027059">
    <property type="protein sequence ID" value="UQZ81677.1"/>
    <property type="molecule type" value="Genomic_DNA"/>
</dbReference>
<keyword evidence="9" id="KW-0573">Peptidoglycan synthesis</keyword>
<organism evidence="19 20">
    <name type="scientific">Paenibacillus konkukensis</name>
    <dbReference type="NCBI Taxonomy" id="2020716"/>
    <lineage>
        <taxon>Bacteria</taxon>
        <taxon>Bacillati</taxon>
        <taxon>Bacillota</taxon>
        <taxon>Bacilli</taxon>
        <taxon>Bacillales</taxon>
        <taxon>Paenibacillaceae</taxon>
        <taxon>Paenibacillus</taxon>
    </lineage>
</organism>
<dbReference type="PROSITE" id="PS50853">
    <property type="entry name" value="FN3"/>
    <property type="match status" value="1"/>
</dbReference>
<evidence type="ECO:0000256" key="13">
    <source>
        <dbReference type="ARBA" id="ARBA00023316"/>
    </source>
</evidence>
<feature type="compositionally biased region" description="Basic residues" evidence="16">
    <location>
        <begin position="913"/>
        <end position="925"/>
    </location>
</feature>
<keyword evidence="2" id="KW-0121">Carboxypeptidase</keyword>
<feature type="domain" description="Fibronectin type-III" evidence="18">
    <location>
        <begin position="657"/>
        <end position="749"/>
    </location>
</feature>
<dbReference type="PANTHER" id="PTHR32282">
    <property type="entry name" value="BINDING PROTEIN TRANSPEPTIDASE, PUTATIVE-RELATED"/>
    <property type="match status" value="1"/>
</dbReference>
<keyword evidence="5" id="KW-0808">Transferase</keyword>
<dbReference type="Proteomes" id="UP001057134">
    <property type="component" value="Chromosome"/>
</dbReference>
<protein>
    <submittedName>
        <fullName evidence="19">Penicillin-binding protein 1F</fullName>
    </submittedName>
</protein>
<dbReference type="Pfam" id="PF00905">
    <property type="entry name" value="Transpeptidase"/>
    <property type="match status" value="1"/>
</dbReference>
<feature type="compositionally biased region" description="Gly residues" evidence="16">
    <location>
        <begin position="858"/>
        <end position="877"/>
    </location>
</feature>
<feature type="region of interest" description="Disordered" evidence="16">
    <location>
        <begin position="1"/>
        <end position="25"/>
    </location>
</feature>
<evidence type="ECO:0000256" key="5">
    <source>
        <dbReference type="ARBA" id="ARBA00022679"/>
    </source>
</evidence>
<dbReference type="InterPro" id="IPR036950">
    <property type="entry name" value="PBP_transglycosylase"/>
</dbReference>
<keyword evidence="8" id="KW-0133">Cell shape</keyword>
<keyword evidence="12" id="KW-0511">Multifunctional enzyme</keyword>
<evidence type="ECO:0000256" key="8">
    <source>
        <dbReference type="ARBA" id="ARBA00022960"/>
    </source>
</evidence>
<accession>A0ABY4RHN4</accession>
<keyword evidence="11 17" id="KW-0472">Membrane</keyword>
<keyword evidence="3" id="KW-0645">Protease</keyword>
<dbReference type="InterPro" id="IPR001264">
    <property type="entry name" value="Glyco_trans_51"/>
</dbReference>
<keyword evidence="13" id="KW-0961">Cell wall biogenesis/degradation</keyword>
<proteinExistence type="predicted"/>
<feature type="compositionally biased region" description="Basic residues" evidence="16">
    <location>
        <begin position="15"/>
        <end position="25"/>
    </location>
</feature>
<feature type="compositionally biased region" description="Low complexity" evidence="16">
    <location>
        <begin position="843"/>
        <end position="857"/>
    </location>
</feature>
<dbReference type="PANTHER" id="PTHR32282:SF32">
    <property type="entry name" value="PENICILLIN-BINDING PROTEIN 2A"/>
    <property type="match status" value="1"/>
</dbReference>
<dbReference type="Gene3D" id="2.60.40.10">
    <property type="entry name" value="Immunoglobulins"/>
    <property type="match status" value="1"/>
</dbReference>
<keyword evidence="20" id="KW-1185">Reference proteome</keyword>
<feature type="compositionally biased region" description="Polar residues" evidence="16">
    <location>
        <begin position="1"/>
        <end position="10"/>
    </location>
</feature>
<evidence type="ECO:0000256" key="6">
    <source>
        <dbReference type="ARBA" id="ARBA00022692"/>
    </source>
</evidence>
<dbReference type="InterPro" id="IPR050396">
    <property type="entry name" value="Glycosyltr_51/Transpeptidase"/>
</dbReference>
<feature type="region of interest" description="Disordered" evidence="16">
    <location>
        <begin position="733"/>
        <end position="969"/>
    </location>
</feature>
<dbReference type="Gene3D" id="3.40.710.10">
    <property type="entry name" value="DD-peptidase/beta-lactamase superfamily"/>
    <property type="match status" value="1"/>
</dbReference>
<evidence type="ECO:0000256" key="10">
    <source>
        <dbReference type="ARBA" id="ARBA00022989"/>
    </source>
</evidence>
<evidence type="ECO:0000256" key="15">
    <source>
        <dbReference type="ARBA" id="ARBA00049902"/>
    </source>
</evidence>
<comment type="catalytic activity">
    <reaction evidence="15">
        <text>[GlcNAc-(1-&gt;4)-Mur2Ac(oyl-L-Ala-gamma-D-Glu-L-Lys-D-Ala-D-Ala)](n)-di-trans,octa-cis-undecaprenyl diphosphate + beta-D-GlcNAc-(1-&gt;4)-Mur2Ac(oyl-L-Ala-gamma-D-Glu-L-Lys-D-Ala-D-Ala)-di-trans,octa-cis-undecaprenyl diphosphate = [GlcNAc-(1-&gt;4)-Mur2Ac(oyl-L-Ala-gamma-D-Glu-L-Lys-D-Ala-D-Ala)](n+1)-di-trans,octa-cis-undecaprenyl diphosphate + di-trans,octa-cis-undecaprenyl diphosphate + H(+)</text>
        <dbReference type="Rhea" id="RHEA:23708"/>
        <dbReference type="Rhea" id="RHEA-COMP:9602"/>
        <dbReference type="Rhea" id="RHEA-COMP:9603"/>
        <dbReference type="ChEBI" id="CHEBI:15378"/>
        <dbReference type="ChEBI" id="CHEBI:58405"/>
        <dbReference type="ChEBI" id="CHEBI:60033"/>
        <dbReference type="ChEBI" id="CHEBI:78435"/>
        <dbReference type="EC" id="2.4.99.28"/>
    </reaction>
</comment>
<keyword evidence="4" id="KW-0328">Glycosyltransferase</keyword>
<feature type="compositionally biased region" description="Gly residues" evidence="16">
    <location>
        <begin position="885"/>
        <end position="907"/>
    </location>
</feature>
<reference evidence="19" key="1">
    <citation type="submission" date="2018-02" db="EMBL/GenBank/DDBJ databases">
        <authorList>
            <person name="Kim S.-K."/>
            <person name="Jung H.-I."/>
            <person name="Lee S.-W."/>
        </authorList>
    </citation>
    <scope>NUCLEOTIDE SEQUENCE</scope>
    <source>
        <strain evidence="19">SK3146</strain>
    </source>
</reference>
<dbReference type="Pfam" id="PF00912">
    <property type="entry name" value="Transgly"/>
    <property type="match status" value="1"/>
</dbReference>
<gene>
    <name evidence="19" type="primary">pbpF_1</name>
    <name evidence="19" type="ORF">SK3146_00833</name>
</gene>
<dbReference type="Gene3D" id="1.10.3810.10">
    <property type="entry name" value="Biosynthetic peptidoglycan transglycosylase-like"/>
    <property type="match status" value="1"/>
</dbReference>
<evidence type="ECO:0000313" key="19">
    <source>
        <dbReference type="EMBL" id="UQZ81677.1"/>
    </source>
</evidence>
<dbReference type="InterPro" id="IPR023346">
    <property type="entry name" value="Lysozyme-like_dom_sf"/>
</dbReference>
<keyword evidence="7" id="KW-0378">Hydrolase</keyword>
<evidence type="ECO:0000256" key="16">
    <source>
        <dbReference type="SAM" id="MobiDB-lite"/>
    </source>
</evidence>
<sequence>MPTGKKTPSGNAGKPKPKTKTKKKKSKFSAGKALMFTFIAAVLALICALGVYIFIIINGEKLLKENINKLDMDEASHIYDNSGNEVATLMKENREIVKPEEIPQKLKEAFVATEDRRFGQHSGIDFLGIGRALVKDVVARSAVEGGSTITQQLAKNVFLTADKTFFRKATEMSIAVALENNYSKDEILTMYMNRIFFGNRSFGIKVAAKKYFNVSDLSKLKLWQMATLAAIPKAPSTYNPISNPEKSKERRSVVLRLMQDQGYITEAERLEAEAVEYTPPEVPKTSSNDYLTYLDYVLEEANDMYGLSEDDVLTNGYKIYTTMDATAQKVMEQTFANDKFFQKDGPEQKMQGAMAIVNNEDGGLIGIIGGRDYVARGLDRATIPQQPGSSIKPIVVYAPAIESGKYTPYSMLQDKQVSYSGYSPRNYDGVYQGQVTMFDAVKRSINAPAIWLLNEITVKKGMDFAINMGIPLDPVKDRNLAIALGGLTNGATPLQMATAYAAFANNGYLNKAHAITKILDDKGQEVYTFKQERKSVMSPKTAYYMTQLMEGVVGPGGTGASARFDRPLAGKTGSTQNVIKGLEKYNRDLWFTGYTPEWSAAVWIGFDKADAKHYVTMSSGAPAVIFKEVMQKALANKPMTQFTKPDNVPELGAPPKTAADLKAEYVKDTRSVLLNWSSAGDNISYQIFRKEDKDKDFPSEPMLTTSVTEVRDITVKPGTTYQYVVVPLNTESGTAGAQSNAASVTVPADSGADGVAPGQPGQNGQNGQGGQQGQNGQNPGGQQGGQGQNGQQGAGGGANGQPGQGQGGKQGQTGGAGSSGNGGTGAPSPGNSGGQQGQGQGSPNGSQPGGQQSKPGGSNNGGAAGSGTGSTGAGSGAGTTDPGTAPGGGTGGGSAAPGTGSGSGAAPGGTPRARQRRRRGRRAPPRRATPPAAARRPAMRLRGEPQAQAARVRASCRTDKTSKGTWRFC</sequence>
<evidence type="ECO:0000256" key="12">
    <source>
        <dbReference type="ARBA" id="ARBA00023268"/>
    </source>
</evidence>
<evidence type="ECO:0000256" key="11">
    <source>
        <dbReference type="ARBA" id="ARBA00023136"/>
    </source>
</evidence>
<dbReference type="InterPro" id="IPR013783">
    <property type="entry name" value="Ig-like_fold"/>
</dbReference>
<evidence type="ECO:0000256" key="2">
    <source>
        <dbReference type="ARBA" id="ARBA00022645"/>
    </source>
</evidence>
<comment type="catalytic activity">
    <reaction evidence="14">
        <text>Preferential cleavage: (Ac)2-L-Lys-D-Ala-|-D-Ala. Also transpeptidation of peptidyl-alanyl moieties that are N-acyl substituents of D-alanine.</text>
        <dbReference type="EC" id="3.4.16.4"/>
    </reaction>
</comment>
<keyword evidence="1" id="KW-1003">Cell membrane</keyword>
<dbReference type="RefSeq" id="WP_249863896.1">
    <property type="nucleotide sequence ID" value="NZ_CP027059.1"/>
</dbReference>
<feature type="transmembrane region" description="Helical" evidence="17">
    <location>
        <begin position="33"/>
        <end position="57"/>
    </location>
</feature>
<evidence type="ECO:0000259" key="18">
    <source>
        <dbReference type="PROSITE" id="PS50853"/>
    </source>
</evidence>
<dbReference type="InterPro" id="IPR012338">
    <property type="entry name" value="Beta-lactam/transpept-like"/>
</dbReference>
<evidence type="ECO:0000256" key="7">
    <source>
        <dbReference type="ARBA" id="ARBA00022801"/>
    </source>
</evidence>
<dbReference type="SUPFAM" id="SSF56601">
    <property type="entry name" value="beta-lactamase/transpeptidase-like"/>
    <property type="match status" value="1"/>
</dbReference>
<name>A0ABY4RHN4_9BACL</name>
<reference evidence="19" key="2">
    <citation type="journal article" date="2021" name="J Anim Sci Technol">
        <title>Complete genome sequence of Paenibacillus konkukensis sp. nov. SK3146 as a potential probiotic strain.</title>
        <authorList>
            <person name="Jung H.I."/>
            <person name="Park S."/>
            <person name="Niu K.M."/>
            <person name="Lee S.W."/>
            <person name="Kothari D."/>
            <person name="Yi K.J."/>
            <person name="Kim S.K."/>
        </authorList>
    </citation>
    <scope>NUCLEOTIDE SEQUENCE</scope>
    <source>
        <strain evidence="19">SK3146</strain>
    </source>
</reference>
<evidence type="ECO:0000256" key="14">
    <source>
        <dbReference type="ARBA" id="ARBA00034000"/>
    </source>
</evidence>
<evidence type="ECO:0000256" key="17">
    <source>
        <dbReference type="SAM" id="Phobius"/>
    </source>
</evidence>
<evidence type="ECO:0000256" key="4">
    <source>
        <dbReference type="ARBA" id="ARBA00022676"/>
    </source>
</evidence>
<evidence type="ECO:0000256" key="3">
    <source>
        <dbReference type="ARBA" id="ARBA00022670"/>
    </source>
</evidence>